<protein>
    <submittedName>
        <fullName evidence="1">Uncharacterized protein</fullName>
    </submittedName>
</protein>
<name>A0A0K2T1L0_LEPSM</name>
<proteinExistence type="predicted"/>
<evidence type="ECO:0000313" key="1">
    <source>
        <dbReference type="EMBL" id="CDW19477.1"/>
    </source>
</evidence>
<sequence length="18" mass="2302">MRHNVYWNWEYDCGVLLC</sequence>
<accession>A0A0K2T1L0</accession>
<organism evidence="1">
    <name type="scientific">Lepeophtheirus salmonis</name>
    <name type="common">Salmon louse</name>
    <name type="synonym">Caligus salmonis</name>
    <dbReference type="NCBI Taxonomy" id="72036"/>
    <lineage>
        <taxon>Eukaryota</taxon>
        <taxon>Metazoa</taxon>
        <taxon>Ecdysozoa</taxon>
        <taxon>Arthropoda</taxon>
        <taxon>Crustacea</taxon>
        <taxon>Multicrustacea</taxon>
        <taxon>Hexanauplia</taxon>
        <taxon>Copepoda</taxon>
        <taxon>Siphonostomatoida</taxon>
        <taxon>Caligidae</taxon>
        <taxon>Lepeophtheirus</taxon>
    </lineage>
</organism>
<reference evidence="1" key="1">
    <citation type="submission" date="2014-05" db="EMBL/GenBank/DDBJ databases">
        <authorList>
            <person name="Chronopoulou M."/>
        </authorList>
    </citation>
    <scope>NUCLEOTIDE SEQUENCE</scope>
    <source>
        <tissue evidence="1">Whole organism</tissue>
    </source>
</reference>
<dbReference type="AlphaFoldDB" id="A0A0K2T1L0"/>
<dbReference type="EMBL" id="HACA01002116">
    <property type="protein sequence ID" value="CDW19477.1"/>
    <property type="molecule type" value="Transcribed_RNA"/>
</dbReference>